<dbReference type="GeneID" id="20235748"/>
<dbReference type="PROSITE" id="PS51465">
    <property type="entry name" value="KAZAL_2"/>
    <property type="match status" value="2"/>
</dbReference>
<evidence type="ECO:0000256" key="4">
    <source>
        <dbReference type="SAM" id="SignalP"/>
    </source>
</evidence>
<keyword evidence="7" id="KW-1185">Reference proteome</keyword>
<dbReference type="GO" id="GO:0005576">
    <property type="term" value="C:extracellular region"/>
    <property type="evidence" value="ECO:0007669"/>
    <property type="project" value="TreeGrafter"/>
</dbReference>
<dbReference type="KEGG" id="lgi:LOTGIDRAFT_152676"/>
<sequence>MNRLILLGLAFTAVNCQFDGLFSSFYCSRALDKDCNNYSKHEECGQNGITYRNRCEYTQARCQGTQTDIAHYGPCTAGSHTNNTIPGFDGDQAALDFLCVQLSHETCPSTVDQVCASDNVTYQNLCEYEKQKCTHRDLHIQNSGVCA</sequence>
<dbReference type="RefSeq" id="XP_009051447.1">
    <property type="nucleotide sequence ID" value="XM_009053199.1"/>
</dbReference>
<dbReference type="OMA" id="ARCTHRS"/>
<dbReference type="CDD" id="cd00104">
    <property type="entry name" value="KAZAL_FS"/>
    <property type="match status" value="2"/>
</dbReference>
<evidence type="ECO:0000256" key="3">
    <source>
        <dbReference type="ARBA" id="ARBA00023157"/>
    </source>
</evidence>
<protein>
    <recommendedName>
        <fullName evidence="5">Kazal-like domain-containing protein</fullName>
    </recommendedName>
</protein>
<dbReference type="GO" id="GO:0030154">
    <property type="term" value="P:cell differentiation"/>
    <property type="evidence" value="ECO:0007669"/>
    <property type="project" value="TreeGrafter"/>
</dbReference>
<dbReference type="AlphaFoldDB" id="V4AKF6"/>
<evidence type="ECO:0000256" key="1">
    <source>
        <dbReference type="ARBA" id="ARBA00022690"/>
    </source>
</evidence>
<evidence type="ECO:0000313" key="6">
    <source>
        <dbReference type="EMBL" id="ESO97587.1"/>
    </source>
</evidence>
<dbReference type="Proteomes" id="UP000030746">
    <property type="component" value="Unassembled WGS sequence"/>
</dbReference>
<dbReference type="Pfam" id="PF07648">
    <property type="entry name" value="Kazal_2"/>
    <property type="match status" value="2"/>
</dbReference>
<dbReference type="SUPFAM" id="SSF100895">
    <property type="entry name" value="Kazal-type serine protease inhibitors"/>
    <property type="match status" value="2"/>
</dbReference>
<dbReference type="PANTHER" id="PTHR10913:SF45">
    <property type="entry name" value="FOLLISTATIN, ISOFORM A-RELATED"/>
    <property type="match status" value="1"/>
</dbReference>
<keyword evidence="1" id="KW-0646">Protease inhibitor</keyword>
<organism evidence="6 7">
    <name type="scientific">Lottia gigantea</name>
    <name type="common">Giant owl limpet</name>
    <dbReference type="NCBI Taxonomy" id="225164"/>
    <lineage>
        <taxon>Eukaryota</taxon>
        <taxon>Metazoa</taxon>
        <taxon>Spiralia</taxon>
        <taxon>Lophotrochozoa</taxon>
        <taxon>Mollusca</taxon>
        <taxon>Gastropoda</taxon>
        <taxon>Patellogastropoda</taxon>
        <taxon>Lottioidea</taxon>
        <taxon>Lottiidae</taxon>
        <taxon>Lottia</taxon>
    </lineage>
</organism>
<dbReference type="Gene3D" id="3.30.60.30">
    <property type="match status" value="2"/>
</dbReference>
<dbReference type="EMBL" id="KB201304">
    <property type="protein sequence ID" value="ESO97587.1"/>
    <property type="molecule type" value="Genomic_DNA"/>
</dbReference>
<feature type="domain" description="Kazal-like" evidence="5">
    <location>
        <begin position="93"/>
        <end position="147"/>
    </location>
</feature>
<feature type="domain" description="Kazal-like" evidence="5">
    <location>
        <begin position="21"/>
        <end position="77"/>
    </location>
</feature>
<dbReference type="SMART" id="SM00280">
    <property type="entry name" value="KAZAL"/>
    <property type="match status" value="2"/>
</dbReference>
<evidence type="ECO:0000259" key="5">
    <source>
        <dbReference type="PROSITE" id="PS51465"/>
    </source>
</evidence>
<keyword evidence="2" id="KW-0722">Serine protease inhibitor</keyword>
<gene>
    <name evidence="6" type="ORF">LOTGIDRAFT_152676</name>
</gene>
<feature type="chain" id="PRO_5004718713" description="Kazal-like domain-containing protein" evidence="4">
    <location>
        <begin position="17"/>
        <end position="147"/>
    </location>
</feature>
<accession>V4AKF6</accession>
<evidence type="ECO:0000313" key="7">
    <source>
        <dbReference type="Proteomes" id="UP000030746"/>
    </source>
</evidence>
<dbReference type="InterPro" id="IPR050653">
    <property type="entry name" value="Prot_Inhib_GrowthFact_Antg"/>
</dbReference>
<evidence type="ECO:0000256" key="2">
    <source>
        <dbReference type="ARBA" id="ARBA00022900"/>
    </source>
</evidence>
<dbReference type="GO" id="GO:0004867">
    <property type="term" value="F:serine-type endopeptidase inhibitor activity"/>
    <property type="evidence" value="ECO:0007669"/>
    <property type="project" value="UniProtKB-KW"/>
</dbReference>
<dbReference type="InterPro" id="IPR036058">
    <property type="entry name" value="Kazal_dom_sf"/>
</dbReference>
<dbReference type="InterPro" id="IPR002350">
    <property type="entry name" value="Kazal_dom"/>
</dbReference>
<dbReference type="OrthoDB" id="126772at2759"/>
<reference evidence="6 7" key="1">
    <citation type="journal article" date="2013" name="Nature">
        <title>Insights into bilaterian evolution from three spiralian genomes.</title>
        <authorList>
            <person name="Simakov O."/>
            <person name="Marletaz F."/>
            <person name="Cho S.J."/>
            <person name="Edsinger-Gonzales E."/>
            <person name="Havlak P."/>
            <person name="Hellsten U."/>
            <person name="Kuo D.H."/>
            <person name="Larsson T."/>
            <person name="Lv J."/>
            <person name="Arendt D."/>
            <person name="Savage R."/>
            <person name="Osoegawa K."/>
            <person name="de Jong P."/>
            <person name="Grimwood J."/>
            <person name="Chapman J.A."/>
            <person name="Shapiro H."/>
            <person name="Aerts A."/>
            <person name="Otillar R.P."/>
            <person name="Terry A.Y."/>
            <person name="Boore J.L."/>
            <person name="Grigoriev I.V."/>
            <person name="Lindberg D.R."/>
            <person name="Seaver E.C."/>
            <person name="Weisblat D.A."/>
            <person name="Putnam N.H."/>
            <person name="Rokhsar D.S."/>
        </authorList>
    </citation>
    <scope>NUCLEOTIDE SEQUENCE [LARGE SCALE GENOMIC DNA]</scope>
</reference>
<proteinExistence type="predicted"/>
<dbReference type="PANTHER" id="PTHR10913">
    <property type="entry name" value="FOLLISTATIN-RELATED"/>
    <property type="match status" value="1"/>
</dbReference>
<feature type="signal peptide" evidence="4">
    <location>
        <begin position="1"/>
        <end position="16"/>
    </location>
</feature>
<dbReference type="CTD" id="20235748"/>
<keyword evidence="4" id="KW-0732">Signal</keyword>
<keyword evidence="3" id="KW-1015">Disulfide bond</keyword>
<name>V4AKF6_LOTGI</name>
<dbReference type="HOGENOM" id="CLU_1770171_0_0_1"/>